<reference evidence="5" key="1">
    <citation type="submission" date="2021-08" db="EMBL/GenBank/DDBJ databases">
        <title>Comparative analyses of Brucepasteria parasyntrophica and Teretinema zuelzerae.</title>
        <authorList>
            <person name="Song Y."/>
            <person name="Brune A."/>
        </authorList>
    </citation>
    <scope>NUCLEOTIDE SEQUENCE</scope>
    <source>
        <strain evidence="5">DSM 1903</strain>
    </source>
</reference>
<dbReference type="EMBL" id="JAINWA010000003">
    <property type="protein sequence ID" value="MCD1656149.1"/>
    <property type="molecule type" value="Genomic_DNA"/>
</dbReference>
<comment type="similarity">
    <text evidence="1">Belongs to the iron-containing alcohol dehydrogenase family.</text>
</comment>
<evidence type="ECO:0000259" key="3">
    <source>
        <dbReference type="Pfam" id="PF00465"/>
    </source>
</evidence>
<dbReference type="PANTHER" id="PTHR11496">
    <property type="entry name" value="ALCOHOL DEHYDROGENASE"/>
    <property type="match status" value="1"/>
</dbReference>
<evidence type="ECO:0000313" key="5">
    <source>
        <dbReference type="EMBL" id="MCD1656149.1"/>
    </source>
</evidence>
<organism evidence="5 6">
    <name type="scientific">Teretinema zuelzerae</name>
    <dbReference type="NCBI Taxonomy" id="156"/>
    <lineage>
        <taxon>Bacteria</taxon>
        <taxon>Pseudomonadati</taxon>
        <taxon>Spirochaetota</taxon>
        <taxon>Spirochaetia</taxon>
        <taxon>Spirochaetales</taxon>
        <taxon>Treponemataceae</taxon>
        <taxon>Teretinema</taxon>
    </lineage>
</organism>
<keyword evidence="2" id="KW-0560">Oxidoreductase</keyword>
<evidence type="ECO:0000259" key="4">
    <source>
        <dbReference type="Pfam" id="PF25137"/>
    </source>
</evidence>
<comment type="caution">
    <text evidence="5">The sequence shown here is derived from an EMBL/GenBank/DDBJ whole genome shotgun (WGS) entry which is preliminary data.</text>
</comment>
<dbReference type="InterPro" id="IPR039697">
    <property type="entry name" value="Alcohol_dehydrogenase_Fe"/>
</dbReference>
<dbReference type="Pfam" id="PF25137">
    <property type="entry name" value="ADH_Fe_C"/>
    <property type="match status" value="1"/>
</dbReference>
<dbReference type="Pfam" id="PF00465">
    <property type="entry name" value="Fe-ADH"/>
    <property type="match status" value="1"/>
</dbReference>
<gene>
    <name evidence="5" type="ORF">K7J14_15725</name>
</gene>
<dbReference type="Gene3D" id="1.20.1090.10">
    <property type="entry name" value="Dehydroquinate synthase-like - alpha domain"/>
    <property type="match status" value="1"/>
</dbReference>
<dbReference type="AlphaFoldDB" id="A0AAE3EMS8"/>
<accession>A0AAE3EMS8</accession>
<sequence length="382" mass="40754">MADFVFRISPNIMLGPHTLARIGQVASNWGSNFMLIADPILKEFGIVEKAVAALEDKGISVFVFDDIPSAATSTTLEQALSLARGAHVHGFISLGGTKTSSLGRALAALYNENHDIYEYLAGAQPYSGAMPFIEVPSTCRDAFVFMDRTPVIDARNRQIRLMKTQAGICKAVVMDPNLYMHMSPNTATSMIFHAISLAIEGYVSTKSNFFSETILGKSIEMLLLALDPEQSKLVGTPSEMLIAQGGCMASMGVAASSPGVATAISLACNARYKTSTSLVCAVLLPYIMEDAARARVDRIATIGKMLGVSTAGLSASDGAKAAIDDVRRRLALSGIPTRLKDLGLSIDQLVPAAEDAAALDLMNYIPRAMSSDDLFDLIKQAY</sequence>
<dbReference type="CDD" id="cd14864">
    <property type="entry name" value="Fe-ADH-like"/>
    <property type="match status" value="1"/>
</dbReference>
<feature type="domain" description="Fe-containing alcohol dehydrogenase-like C-terminal" evidence="4">
    <location>
        <begin position="193"/>
        <end position="382"/>
    </location>
</feature>
<keyword evidence="6" id="KW-1185">Reference proteome</keyword>
<dbReference type="PANTHER" id="PTHR11496:SF102">
    <property type="entry name" value="ALCOHOL DEHYDROGENASE 4"/>
    <property type="match status" value="1"/>
</dbReference>
<dbReference type="GO" id="GO:0046872">
    <property type="term" value="F:metal ion binding"/>
    <property type="evidence" value="ECO:0007669"/>
    <property type="project" value="InterPro"/>
</dbReference>
<feature type="domain" description="Alcohol dehydrogenase iron-type/glycerol dehydrogenase GldA" evidence="3">
    <location>
        <begin position="11"/>
        <end position="176"/>
    </location>
</feature>
<evidence type="ECO:0000256" key="2">
    <source>
        <dbReference type="ARBA" id="ARBA00023002"/>
    </source>
</evidence>
<dbReference type="InterPro" id="IPR001670">
    <property type="entry name" value="ADH_Fe/GldA"/>
</dbReference>
<dbReference type="SUPFAM" id="SSF56796">
    <property type="entry name" value="Dehydroquinate synthase-like"/>
    <property type="match status" value="1"/>
</dbReference>
<evidence type="ECO:0000256" key="1">
    <source>
        <dbReference type="ARBA" id="ARBA00007358"/>
    </source>
</evidence>
<dbReference type="InterPro" id="IPR056798">
    <property type="entry name" value="ADH_Fe_C"/>
</dbReference>
<dbReference type="Proteomes" id="UP001198163">
    <property type="component" value="Unassembled WGS sequence"/>
</dbReference>
<dbReference type="Gene3D" id="3.40.50.1970">
    <property type="match status" value="1"/>
</dbReference>
<proteinExistence type="inferred from homology"/>
<name>A0AAE3EMS8_9SPIR</name>
<dbReference type="GO" id="GO:0004022">
    <property type="term" value="F:alcohol dehydrogenase (NAD+) activity"/>
    <property type="evidence" value="ECO:0007669"/>
    <property type="project" value="TreeGrafter"/>
</dbReference>
<dbReference type="RefSeq" id="WP_230758649.1">
    <property type="nucleotide sequence ID" value="NZ_JAINWA010000003.1"/>
</dbReference>
<evidence type="ECO:0000313" key="6">
    <source>
        <dbReference type="Proteomes" id="UP001198163"/>
    </source>
</evidence>
<protein>
    <submittedName>
        <fullName evidence="5">Iron-containing alcohol dehydrogenase</fullName>
    </submittedName>
</protein>